<sequence length="624" mass="66604">MREFSLPALYEVPADGNLTDLIRRNAAQQPDLPVIGRKRGGQWEDLTAADFLTEVRTAAKGLIASGVEPGDRVGLLSRTRYEWTLLDFAIWSAGGVTVPVYETSSPEQISWILGDSGAVACLVETGAHAAAVDSVRDRLPALREVWQIEPADRAPDASRNANPATGAGANPGEGAGVGAVERLTALGEQISDATVEERSSVAGADSPATIVYTSGTTGRPKGCVLTHRSFFAECGNVVERLRPLFRPGEGSVLLFLPVAHVFGRLVQVAAVMAPIKLGHVSDLTKLTDELGSFRPTMVLGVPRVFEKVFNSARAQAVAGGKGKIFDKAAEVAGAYSRALDEPGGPSLKLRLLHKVFDKLVYSKLRAVLGGKATHAISGGAPLGERLGHFFRGVGFTVLEGYGLTESCAATAFNPFDRQKVGTVGQPLPGSVVRIAHDGEVLLHGEHLFTGYWNNPQATEEALADGWFHTGDLGALDVDGYLTITGRKKEILVTAGGKNVAPAVIEDRIRAHALVAECMVVGDGRPFVGALLTVDEEFLPRWAQQHGKAELTHEQLLADTELLAELQTAVDDGNKAVSKAESVRTFRVLRHQFTEDSGHVTPSLKLKRGVVAKDFADEIEAIYAR</sequence>
<evidence type="ECO:0000256" key="1">
    <source>
        <dbReference type="ARBA" id="ARBA00006432"/>
    </source>
</evidence>
<dbReference type="Gene3D" id="3.40.50.12780">
    <property type="entry name" value="N-terminal domain of ligase-like"/>
    <property type="match status" value="1"/>
</dbReference>
<protein>
    <recommendedName>
        <fullName evidence="5">Acyl-CoA synthetase</fullName>
    </recommendedName>
</protein>
<dbReference type="InterPro" id="IPR042099">
    <property type="entry name" value="ANL_N_sf"/>
</dbReference>
<feature type="domain" description="AMP-dependent synthetase/ligase" evidence="7">
    <location>
        <begin position="23"/>
        <end position="452"/>
    </location>
</feature>
<keyword evidence="3" id="KW-0276">Fatty acid metabolism</keyword>
<accession>A0ABN3PTR3</accession>
<dbReference type="InterPro" id="IPR000873">
    <property type="entry name" value="AMP-dep_synth/lig_dom"/>
</dbReference>
<dbReference type="Pfam" id="PF23562">
    <property type="entry name" value="AMP-binding_C_3"/>
    <property type="match status" value="1"/>
</dbReference>
<evidence type="ECO:0000313" key="8">
    <source>
        <dbReference type="EMBL" id="GAA2600021.1"/>
    </source>
</evidence>
<dbReference type="InterPro" id="IPR020845">
    <property type="entry name" value="AMP-binding_CS"/>
</dbReference>
<dbReference type="CDD" id="cd05907">
    <property type="entry name" value="VL_LC_FACS_like"/>
    <property type="match status" value="1"/>
</dbReference>
<dbReference type="RefSeq" id="WP_344562822.1">
    <property type="nucleotide sequence ID" value="NZ_BAAARJ010000003.1"/>
</dbReference>
<evidence type="ECO:0000313" key="9">
    <source>
        <dbReference type="Proteomes" id="UP001501447"/>
    </source>
</evidence>
<dbReference type="Pfam" id="PF00501">
    <property type="entry name" value="AMP-binding"/>
    <property type="match status" value="1"/>
</dbReference>
<dbReference type="PROSITE" id="PS00455">
    <property type="entry name" value="AMP_BINDING"/>
    <property type="match status" value="1"/>
</dbReference>
<keyword evidence="4" id="KW-0443">Lipid metabolism</keyword>
<evidence type="ECO:0000256" key="3">
    <source>
        <dbReference type="ARBA" id="ARBA00022832"/>
    </source>
</evidence>
<dbReference type="PANTHER" id="PTHR43272:SF32">
    <property type="entry name" value="AMP-DEPENDENT SYNTHETASE_LIGASE DOMAIN-CONTAINING PROTEIN"/>
    <property type="match status" value="1"/>
</dbReference>
<evidence type="ECO:0000256" key="5">
    <source>
        <dbReference type="ARBA" id="ARBA00032875"/>
    </source>
</evidence>
<keyword evidence="9" id="KW-1185">Reference proteome</keyword>
<dbReference type="Proteomes" id="UP001501447">
    <property type="component" value="Unassembled WGS sequence"/>
</dbReference>
<dbReference type="PANTHER" id="PTHR43272">
    <property type="entry name" value="LONG-CHAIN-FATTY-ACID--COA LIGASE"/>
    <property type="match status" value="1"/>
</dbReference>
<comment type="caution">
    <text evidence="8">The sequence shown here is derived from an EMBL/GenBank/DDBJ whole genome shotgun (WGS) entry which is preliminary data.</text>
</comment>
<feature type="region of interest" description="Disordered" evidence="6">
    <location>
        <begin position="150"/>
        <end position="174"/>
    </location>
</feature>
<evidence type="ECO:0000256" key="4">
    <source>
        <dbReference type="ARBA" id="ARBA00023098"/>
    </source>
</evidence>
<comment type="similarity">
    <text evidence="1">Belongs to the ATP-dependent AMP-binding enzyme family.</text>
</comment>
<name>A0ABN3PTR3_9ACTN</name>
<proteinExistence type="inferred from homology"/>
<keyword evidence="2" id="KW-0436">Ligase</keyword>
<organism evidence="8 9">
    <name type="scientific">Streptomyces axinellae</name>
    <dbReference type="NCBI Taxonomy" id="552788"/>
    <lineage>
        <taxon>Bacteria</taxon>
        <taxon>Bacillati</taxon>
        <taxon>Actinomycetota</taxon>
        <taxon>Actinomycetes</taxon>
        <taxon>Kitasatosporales</taxon>
        <taxon>Streptomycetaceae</taxon>
        <taxon>Streptomyces</taxon>
    </lineage>
</organism>
<gene>
    <name evidence="8" type="ORF">GCM10009863_11720</name>
</gene>
<dbReference type="SUPFAM" id="SSF56801">
    <property type="entry name" value="Acetyl-CoA synthetase-like"/>
    <property type="match status" value="1"/>
</dbReference>
<reference evidence="8 9" key="1">
    <citation type="journal article" date="2019" name="Int. J. Syst. Evol. Microbiol.">
        <title>The Global Catalogue of Microorganisms (GCM) 10K type strain sequencing project: providing services to taxonomists for standard genome sequencing and annotation.</title>
        <authorList>
            <consortium name="The Broad Institute Genomics Platform"/>
            <consortium name="The Broad Institute Genome Sequencing Center for Infectious Disease"/>
            <person name="Wu L."/>
            <person name="Ma J."/>
        </authorList>
    </citation>
    <scope>NUCLEOTIDE SEQUENCE [LARGE SCALE GENOMIC DNA]</scope>
    <source>
        <strain evidence="8 9">JCM 16373</strain>
    </source>
</reference>
<evidence type="ECO:0000259" key="7">
    <source>
        <dbReference type="Pfam" id="PF00501"/>
    </source>
</evidence>
<dbReference type="EMBL" id="BAAARJ010000003">
    <property type="protein sequence ID" value="GAA2600021.1"/>
    <property type="molecule type" value="Genomic_DNA"/>
</dbReference>
<evidence type="ECO:0000256" key="6">
    <source>
        <dbReference type="SAM" id="MobiDB-lite"/>
    </source>
</evidence>
<evidence type="ECO:0000256" key="2">
    <source>
        <dbReference type="ARBA" id="ARBA00022598"/>
    </source>
</evidence>